<evidence type="ECO:0000313" key="2">
    <source>
        <dbReference type="Proteomes" id="UP000824093"/>
    </source>
</evidence>
<accession>A0A9D1SA28</accession>
<dbReference type="EMBL" id="DVNH01000044">
    <property type="protein sequence ID" value="HIU52102.1"/>
    <property type="molecule type" value="Genomic_DNA"/>
</dbReference>
<evidence type="ECO:0008006" key="3">
    <source>
        <dbReference type="Google" id="ProtNLM"/>
    </source>
</evidence>
<reference evidence="1" key="2">
    <citation type="journal article" date="2021" name="PeerJ">
        <title>Extensive microbial diversity within the chicken gut microbiome revealed by metagenomics and culture.</title>
        <authorList>
            <person name="Gilroy R."/>
            <person name="Ravi A."/>
            <person name="Getino M."/>
            <person name="Pursley I."/>
            <person name="Horton D.L."/>
            <person name="Alikhan N.F."/>
            <person name="Baker D."/>
            <person name="Gharbi K."/>
            <person name="Hall N."/>
            <person name="Watson M."/>
            <person name="Adriaenssens E.M."/>
            <person name="Foster-Nyarko E."/>
            <person name="Jarju S."/>
            <person name="Secka A."/>
            <person name="Antonio M."/>
            <person name="Oren A."/>
            <person name="Chaudhuri R.R."/>
            <person name="La Ragione R."/>
            <person name="Hildebrand F."/>
            <person name="Pallen M.J."/>
        </authorList>
    </citation>
    <scope>NUCLEOTIDE SEQUENCE</scope>
    <source>
        <strain evidence="1">CHK195-15760</strain>
    </source>
</reference>
<protein>
    <recommendedName>
        <fullName evidence="3">Alcohol acetyltransferase</fullName>
    </recommendedName>
</protein>
<gene>
    <name evidence="1" type="ORF">IAB70_05760</name>
</gene>
<evidence type="ECO:0000313" key="1">
    <source>
        <dbReference type="EMBL" id="HIU52102.1"/>
    </source>
</evidence>
<dbReference type="AlphaFoldDB" id="A0A9D1SA28"/>
<name>A0A9D1SA28_9FIRM</name>
<organism evidence="1 2">
    <name type="scientific">Candidatus Merdicola faecigallinarum</name>
    <dbReference type="NCBI Taxonomy" id="2840862"/>
    <lineage>
        <taxon>Bacteria</taxon>
        <taxon>Bacillati</taxon>
        <taxon>Bacillota</taxon>
        <taxon>Clostridia</taxon>
        <taxon>Candidatus Merdicola</taxon>
    </lineage>
</organism>
<reference evidence="1" key="1">
    <citation type="submission" date="2020-10" db="EMBL/GenBank/DDBJ databases">
        <authorList>
            <person name="Gilroy R."/>
        </authorList>
    </citation>
    <scope>NUCLEOTIDE SEQUENCE</scope>
    <source>
        <strain evidence="1">CHK195-15760</strain>
    </source>
</reference>
<sequence>MFGKNRKEVIWRRLDNSAKIFPLASSKKYSSVFRISAVMKENIRPQELKKAVELALKKFQSFRVRLRSGFFWYYFEYNAKEILVEPENNYPCKYIDPNTNNQYLFKVTYFEKKINIDIFHSLTDGNSAIQFFKEIVYSYIELCDPEKTKEEYRSDRKIVYDTEDSYLKNYKKKMKGNASSKKAYVLQGKKLPLNAIAVTHEIINLQQLKEKAKENRSDDYTIFNCCFML</sequence>
<dbReference type="Proteomes" id="UP000824093">
    <property type="component" value="Unassembled WGS sequence"/>
</dbReference>
<proteinExistence type="predicted"/>
<comment type="caution">
    <text evidence="1">The sequence shown here is derived from an EMBL/GenBank/DDBJ whole genome shotgun (WGS) entry which is preliminary data.</text>
</comment>